<dbReference type="Proteomes" id="UP001500967">
    <property type="component" value="Unassembled WGS sequence"/>
</dbReference>
<keyword evidence="2" id="KW-0812">Transmembrane</keyword>
<accession>A0ABN0UT41</accession>
<gene>
    <name evidence="3" type="ORF">GCM10009539_52620</name>
</gene>
<organism evidence="3 4">
    <name type="scientific">Cryptosporangium japonicum</name>
    <dbReference type="NCBI Taxonomy" id="80872"/>
    <lineage>
        <taxon>Bacteria</taxon>
        <taxon>Bacillati</taxon>
        <taxon>Actinomycetota</taxon>
        <taxon>Actinomycetes</taxon>
        <taxon>Cryptosporangiales</taxon>
        <taxon>Cryptosporangiaceae</taxon>
        <taxon>Cryptosporangium</taxon>
    </lineage>
</organism>
<evidence type="ECO:0000313" key="3">
    <source>
        <dbReference type="EMBL" id="GAA0260613.1"/>
    </source>
</evidence>
<sequence>MDRTELLTVTHGPVFVDSTGRRARRLRILAVALCLAFVVSLGVLASGLFGTSVDLSTAMPTPTASATASASTTAG</sequence>
<feature type="region of interest" description="Disordered" evidence="1">
    <location>
        <begin position="56"/>
        <end position="75"/>
    </location>
</feature>
<evidence type="ECO:0000256" key="1">
    <source>
        <dbReference type="SAM" id="MobiDB-lite"/>
    </source>
</evidence>
<reference evidence="3 4" key="1">
    <citation type="journal article" date="2019" name="Int. J. Syst. Evol. Microbiol.">
        <title>The Global Catalogue of Microorganisms (GCM) 10K type strain sequencing project: providing services to taxonomists for standard genome sequencing and annotation.</title>
        <authorList>
            <consortium name="The Broad Institute Genomics Platform"/>
            <consortium name="The Broad Institute Genome Sequencing Center for Infectious Disease"/>
            <person name="Wu L."/>
            <person name="Ma J."/>
        </authorList>
    </citation>
    <scope>NUCLEOTIDE SEQUENCE [LARGE SCALE GENOMIC DNA]</scope>
    <source>
        <strain evidence="3 4">JCM 10425</strain>
    </source>
</reference>
<dbReference type="RefSeq" id="WP_344651589.1">
    <property type="nucleotide sequence ID" value="NZ_BAAAGX010000020.1"/>
</dbReference>
<keyword evidence="2" id="KW-1133">Transmembrane helix</keyword>
<dbReference type="EMBL" id="BAAAGX010000020">
    <property type="protein sequence ID" value="GAA0260613.1"/>
    <property type="molecule type" value="Genomic_DNA"/>
</dbReference>
<feature type="transmembrane region" description="Helical" evidence="2">
    <location>
        <begin position="28"/>
        <end position="49"/>
    </location>
</feature>
<evidence type="ECO:0000256" key="2">
    <source>
        <dbReference type="SAM" id="Phobius"/>
    </source>
</evidence>
<proteinExistence type="predicted"/>
<keyword evidence="2" id="KW-0472">Membrane</keyword>
<comment type="caution">
    <text evidence="3">The sequence shown here is derived from an EMBL/GenBank/DDBJ whole genome shotgun (WGS) entry which is preliminary data.</text>
</comment>
<keyword evidence="4" id="KW-1185">Reference proteome</keyword>
<evidence type="ECO:0000313" key="4">
    <source>
        <dbReference type="Proteomes" id="UP001500967"/>
    </source>
</evidence>
<name>A0ABN0UT41_9ACTN</name>
<protein>
    <submittedName>
        <fullName evidence="3">Uncharacterized protein</fullName>
    </submittedName>
</protein>